<dbReference type="CDD" id="cd12148">
    <property type="entry name" value="fungal_TF_MHR"/>
    <property type="match status" value="1"/>
</dbReference>
<evidence type="ECO:0000256" key="7">
    <source>
        <dbReference type="SAM" id="MobiDB-lite"/>
    </source>
</evidence>
<dbReference type="PANTHER" id="PTHR31313:SF81">
    <property type="entry name" value="TY1 ENHANCER ACTIVATOR"/>
    <property type="match status" value="1"/>
</dbReference>
<feature type="compositionally biased region" description="Polar residues" evidence="7">
    <location>
        <begin position="124"/>
        <end position="149"/>
    </location>
</feature>
<keyword evidence="3" id="KW-0805">Transcription regulation</keyword>
<keyword evidence="9" id="KW-1185">Reference proteome</keyword>
<reference evidence="8 9" key="1">
    <citation type="submission" date="2024-02" db="EMBL/GenBank/DDBJ databases">
        <title>First draft genome assembly of two strains of Seiridium cardinale.</title>
        <authorList>
            <person name="Emiliani G."/>
            <person name="Scali E."/>
        </authorList>
    </citation>
    <scope>NUCLEOTIDE SEQUENCE [LARGE SCALE GENOMIC DNA]</scope>
    <source>
        <strain evidence="8 9">BM-138-000479</strain>
    </source>
</reference>
<evidence type="ECO:0000256" key="4">
    <source>
        <dbReference type="ARBA" id="ARBA00023125"/>
    </source>
</evidence>
<comment type="caution">
    <text evidence="8">The sequence shown here is derived from an EMBL/GenBank/DDBJ whole genome shotgun (WGS) entry which is preliminary data.</text>
</comment>
<dbReference type="InterPro" id="IPR051615">
    <property type="entry name" value="Transcr_Regulatory_Elem"/>
</dbReference>
<accession>A0ABR2XH74</accession>
<keyword evidence="2" id="KW-0862">Zinc</keyword>
<keyword evidence="4" id="KW-0238">DNA-binding</keyword>
<feature type="region of interest" description="Disordered" evidence="7">
    <location>
        <begin position="88"/>
        <end position="174"/>
    </location>
</feature>
<feature type="compositionally biased region" description="Low complexity" evidence="7">
    <location>
        <begin position="93"/>
        <end position="109"/>
    </location>
</feature>
<organism evidence="8 9">
    <name type="scientific">Seiridium cardinale</name>
    <dbReference type="NCBI Taxonomy" id="138064"/>
    <lineage>
        <taxon>Eukaryota</taxon>
        <taxon>Fungi</taxon>
        <taxon>Dikarya</taxon>
        <taxon>Ascomycota</taxon>
        <taxon>Pezizomycotina</taxon>
        <taxon>Sordariomycetes</taxon>
        <taxon>Xylariomycetidae</taxon>
        <taxon>Amphisphaeriales</taxon>
        <taxon>Sporocadaceae</taxon>
        <taxon>Seiridium</taxon>
    </lineage>
</organism>
<evidence type="ECO:0000313" key="9">
    <source>
        <dbReference type="Proteomes" id="UP001465668"/>
    </source>
</evidence>
<evidence type="ECO:0000256" key="3">
    <source>
        <dbReference type="ARBA" id="ARBA00023015"/>
    </source>
</evidence>
<dbReference type="Proteomes" id="UP001465668">
    <property type="component" value="Unassembled WGS sequence"/>
</dbReference>
<evidence type="ECO:0000256" key="1">
    <source>
        <dbReference type="ARBA" id="ARBA00022723"/>
    </source>
</evidence>
<gene>
    <name evidence="8" type="ORF">SCAR479_10360</name>
</gene>
<name>A0ABR2XH74_9PEZI</name>
<dbReference type="PANTHER" id="PTHR31313">
    <property type="entry name" value="TY1 ENHANCER ACTIVATOR"/>
    <property type="match status" value="1"/>
</dbReference>
<feature type="region of interest" description="Disordered" evidence="7">
    <location>
        <begin position="1"/>
        <end position="40"/>
    </location>
</feature>
<protein>
    <submittedName>
        <fullName evidence="8">Transcription factor domain-containing protein</fullName>
    </submittedName>
</protein>
<sequence>MAFRAIQPHPPPAPYQQGSEPAQARKREKQRNNQAWFKGETRIEATKNRLELLEKVISTLQSSSPEQAAELLDGIRSSEDLNLLLDRVTVPKQTTPPTQTSPSASATTQCSSRSPTPLPDMNGSVLTANDTAPPSASGSEDQASVTSPSKRPHSCSRAATAEDGSGSLSMPTGAHRVKLPNAKDVAQAIHKFFQCSGRLFHHPDSPSTASNSRICCLMSIAAVGAQYDSYDLKTDTAFYDIAKHYFDSIVQDEGLDPIKVCVLLSVYNIMHKATVALAYVADHHAIKEVGLSLSRQLKMASEGRKHPLSPASAFTEKKHTWRTLTFLSNWLSSTLGYVSGNEMMPDENIYLEVSSNNSDIVEIVQAEMTNVAVLKSKILRMHLAFKDLTVLSVKAILLEPLTKWSIYHVHLLYLGANILLYRRMSSQLVEVNYHNDRGVLPTPLDKLYSDHGEQAILAAKGTARILTLMLHDCGIFRRCWLVIFQAFTSCLIILHSAMQKVLHNWSVTSWQDDLQKAELCLAVLKYCAAADPTAHRFYAELRDVYDYVKTQNKAASFNARGHIRRPLANDYTGFEEHPKTIFGVDTNASQRDSSYLITIPTSANPEHVERSCLLLTKLCQPFGDPNHRQICIDDIKQRWREEPTRGLATLLLAQLDWDLESRQPFVWNVNKMIGSGGPPDSAPQNIADGRMPSILELNLGHLSGRFIGSAGPSGWTTWEDEKGGRGTSTRGIQVTVDEMVID</sequence>
<dbReference type="EMBL" id="JARVKM010000055">
    <property type="protein sequence ID" value="KAK9773030.1"/>
    <property type="molecule type" value="Genomic_DNA"/>
</dbReference>
<evidence type="ECO:0000313" key="8">
    <source>
        <dbReference type="EMBL" id="KAK9773030.1"/>
    </source>
</evidence>
<keyword evidence="5" id="KW-0804">Transcription</keyword>
<proteinExistence type="predicted"/>
<evidence type="ECO:0000256" key="2">
    <source>
        <dbReference type="ARBA" id="ARBA00022833"/>
    </source>
</evidence>
<keyword evidence="6" id="KW-0539">Nucleus</keyword>
<evidence type="ECO:0000256" key="6">
    <source>
        <dbReference type="ARBA" id="ARBA00023242"/>
    </source>
</evidence>
<keyword evidence="1" id="KW-0479">Metal-binding</keyword>
<evidence type="ECO:0000256" key="5">
    <source>
        <dbReference type="ARBA" id="ARBA00023163"/>
    </source>
</evidence>